<evidence type="ECO:0000256" key="3">
    <source>
        <dbReference type="ARBA" id="ARBA00022741"/>
    </source>
</evidence>
<sequence>MKKENALIPRDISWLSFNARVLQEADDHTVPLIQRIHFLGIFSNNMDEFFRVRVAALKRMVELKGKKTNFHFEVNPQVILDEIQQIVLHQQNEFDRIWNSIQKDMAKDKVFLVDDTHLTPKQRDFVRQYFEKEVESNIIPLLIENIPTFPYLREKSLYLGVVMSKSDAAYSQKFAIIEVPSRIVGRFKELPTDDPEEHQIILLEDVIKLNLPHIFSYFGFDHFDAHVFKVTKDAEFDIDNDISTTLVQKIEKGLKNRRKGKTVRFVYDKAMKPVLLDYLLNRLEVNRKDAIIPGGTIHNFRHFMDFPDVFPPSEESIVQPSFIHPKFKDRLRVTDVILKEDVLLSFPNHSFVSVIDLLREAAMDPDVLSIKITAYRLASSSKIVNALINAIRNGKQVTVMLELRARFDEEANLEWKQILELEGVKVLLGVPNMKVHGKICVIKKRVQNKTLQYGFVSTGNLNEKTAKFYCDECLMTSNRNVMADINRIFRYLEDPKPVNKKYLAACKTLLVCPTNMRDVIMSLIDKEIKAAKSKKKAKIMVKVNSLSDETLINKLYEAAYAGVEIQLIVRGIFCAKTENKKFKQPIQAISIVDQYLEHARILVFHNGGNEKIYISSADWMVRNLDHRIEAAVPILKEKQKKEIKNMISIQLQDNVKARILDNKLSNKYVPLLEGAEPVRSQIEIYNYLAKSK</sequence>
<evidence type="ECO:0000256" key="5">
    <source>
        <dbReference type="ARBA" id="ARBA00022840"/>
    </source>
</evidence>
<evidence type="ECO:0000256" key="1">
    <source>
        <dbReference type="ARBA" id="ARBA00022553"/>
    </source>
</evidence>
<evidence type="ECO:0000259" key="8">
    <source>
        <dbReference type="Pfam" id="PF02503"/>
    </source>
</evidence>
<dbReference type="SUPFAM" id="SSF143724">
    <property type="entry name" value="PHP14-like"/>
    <property type="match status" value="1"/>
</dbReference>
<dbReference type="InterPro" id="IPR036830">
    <property type="entry name" value="PP_kinase_middle_dom_sf"/>
</dbReference>
<dbReference type="GO" id="GO:0006799">
    <property type="term" value="P:polyphosphate biosynthetic process"/>
    <property type="evidence" value="ECO:0007669"/>
    <property type="project" value="UniProtKB-UniRule"/>
</dbReference>
<evidence type="ECO:0000259" key="11">
    <source>
        <dbReference type="Pfam" id="PF17941"/>
    </source>
</evidence>
<dbReference type="Gene3D" id="3.30.1840.10">
    <property type="entry name" value="Polyphosphate kinase middle domain"/>
    <property type="match status" value="1"/>
</dbReference>
<feature type="domain" description="Polyphosphate kinase N-terminal" evidence="9">
    <location>
        <begin position="8"/>
        <end position="112"/>
    </location>
</feature>
<feature type="binding site" evidence="6">
    <location>
        <position position="598"/>
    </location>
    <ligand>
        <name>ATP</name>
        <dbReference type="ChEBI" id="CHEBI:30616"/>
    </ligand>
</feature>
<feature type="binding site" evidence="6">
    <location>
        <position position="570"/>
    </location>
    <ligand>
        <name>ATP</name>
        <dbReference type="ChEBI" id="CHEBI:30616"/>
    </ligand>
</feature>
<feature type="binding site" evidence="6">
    <location>
        <position position="376"/>
    </location>
    <ligand>
        <name>Mg(2+)</name>
        <dbReference type="ChEBI" id="CHEBI:18420"/>
    </ligand>
</feature>
<evidence type="ECO:0000256" key="6">
    <source>
        <dbReference type="HAMAP-Rule" id="MF_00347"/>
    </source>
</evidence>
<proteinExistence type="inferred from homology"/>
<keyword evidence="3 6" id="KW-0547">Nucleotide-binding</keyword>
<dbReference type="InterPro" id="IPR025198">
    <property type="entry name" value="PPK_N_dom"/>
</dbReference>
<comment type="function">
    <text evidence="6 7">Catalyzes the reversible transfer of the terminal phosphate of ATP to form a long-chain polyphosphate (polyP).</text>
</comment>
<feature type="domain" description="Polyphosphate kinase middle" evidence="8">
    <location>
        <begin position="121"/>
        <end position="306"/>
    </location>
</feature>
<evidence type="ECO:0000256" key="4">
    <source>
        <dbReference type="ARBA" id="ARBA00022777"/>
    </source>
</evidence>
<evidence type="ECO:0000259" key="9">
    <source>
        <dbReference type="Pfam" id="PF13089"/>
    </source>
</evidence>
<dbReference type="Proteomes" id="UP000249645">
    <property type="component" value="Unassembled WGS sequence"/>
</dbReference>
<dbReference type="GO" id="GO:0046872">
    <property type="term" value="F:metal ion binding"/>
    <property type="evidence" value="ECO:0007669"/>
    <property type="project" value="UniProtKB-KW"/>
</dbReference>
<dbReference type="Pfam" id="PF02503">
    <property type="entry name" value="PP_kinase"/>
    <property type="match status" value="1"/>
</dbReference>
<dbReference type="InterPro" id="IPR024953">
    <property type="entry name" value="PP_kinase_middle"/>
</dbReference>
<comment type="caution">
    <text evidence="12">The sequence shown here is derived from an EMBL/GenBank/DDBJ whole genome shotgun (WGS) entry which is preliminary data.</text>
</comment>
<dbReference type="EMBL" id="QFOI01000008">
    <property type="protein sequence ID" value="PZP52266.1"/>
    <property type="molecule type" value="Genomic_DNA"/>
</dbReference>
<dbReference type="PIRSF" id="PIRSF015589">
    <property type="entry name" value="PP_kinase"/>
    <property type="match status" value="1"/>
</dbReference>
<evidence type="ECO:0000313" key="13">
    <source>
        <dbReference type="Proteomes" id="UP000249645"/>
    </source>
</evidence>
<keyword evidence="5 6" id="KW-0067">ATP-binding</keyword>
<dbReference type="Pfam" id="PF13090">
    <property type="entry name" value="PP_kinase_C"/>
    <property type="match status" value="1"/>
</dbReference>
<dbReference type="NCBIfam" id="NF003917">
    <property type="entry name" value="PRK05443.1-1"/>
    <property type="match status" value="1"/>
</dbReference>
<dbReference type="Pfam" id="PF13089">
    <property type="entry name" value="PP_kinase_N"/>
    <property type="match status" value="1"/>
</dbReference>
<dbReference type="Pfam" id="PF17941">
    <property type="entry name" value="PP_kinase_C_1"/>
    <property type="match status" value="1"/>
</dbReference>
<protein>
    <recommendedName>
        <fullName evidence="6 7">Polyphosphate kinase</fullName>
        <ecNumber evidence="6 7">2.7.4.1</ecNumber>
    </recommendedName>
    <alternativeName>
        <fullName evidence="6">ATP-polyphosphate phosphotransferase</fullName>
    </alternativeName>
    <alternativeName>
        <fullName evidence="6">Polyphosphoric acid kinase</fullName>
    </alternativeName>
</protein>
<dbReference type="GO" id="GO:0009358">
    <property type="term" value="C:polyphosphate kinase complex"/>
    <property type="evidence" value="ECO:0007669"/>
    <property type="project" value="InterPro"/>
</dbReference>
<dbReference type="Gene3D" id="3.30.870.10">
    <property type="entry name" value="Endonuclease Chain A"/>
    <property type="match status" value="2"/>
</dbReference>
<name>A0A2W5H2I9_9SPHI</name>
<evidence type="ECO:0000259" key="10">
    <source>
        <dbReference type="Pfam" id="PF13090"/>
    </source>
</evidence>
<comment type="catalytic activity">
    <reaction evidence="6 7">
        <text>[phosphate](n) + ATP = [phosphate](n+1) + ADP</text>
        <dbReference type="Rhea" id="RHEA:19573"/>
        <dbReference type="Rhea" id="RHEA-COMP:9859"/>
        <dbReference type="Rhea" id="RHEA-COMP:14280"/>
        <dbReference type="ChEBI" id="CHEBI:16838"/>
        <dbReference type="ChEBI" id="CHEBI:30616"/>
        <dbReference type="ChEBI" id="CHEBI:456216"/>
        <dbReference type="EC" id="2.7.4.1"/>
    </reaction>
</comment>
<evidence type="ECO:0000313" key="12">
    <source>
        <dbReference type="EMBL" id="PZP52266.1"/>
    </source>
</evidence>
<dbReference type="SUPFAM" id="SSF140356">
    <property type="entry name" value="PPK N-terminal domain-like"/>
    <property type="match status" value="1"/>
</dbReference>
<comment type="cofactor">
    <cofactor evidence="6">
        <name>Mg(2+)</name>
        <dbReference type="ChEBI" id="CHEBI:18420"/>
    </cofactor>
</comment>
<feature type="active site" description="Phosphohistidine intermediate" evidence="6">
    <location>
        <position position="436"/>
    </location>
</feature>
<keyword evidence="6" id="KW-0479">Metal-binding</keyword>
<keyword evidence="6" id="KW-0460">Magnesium</keyword>
<dbReference type="EC" id="2.7.4.1" evidence="6 7"/>
<feature type="binding site" evidence="6">
    <location>
        <position position="469"/>
    </location>
    <ligand>
        <name>ATP</name>
        <dbReference type="ChEBI" id="CHEBI:30616"/>
    </ligand>
</feature>
<keyword evidence="2 6" id="KW-0808">Transferase</keyword>
<dbReference type="PANTHER" id="PTHR30218">
    <property type="entry name" value="POLYPHOSPHATE KINASE"/>
    <property type="match status" value="1"/>
</dbReference>
<dbReference type="GO" id="GO:0005524">
    <property type="term" value="F:ATP binding"/>
    <property type="evidence" value="ECO:0007669"/>
    <property type="project" value="UniProtKB-KW"/>
</dbReference>
<comment type="PTM">
    <text evidence="6 7">An intermediate of this reaction is the autophosphorylated ppk in which a phosphate is covalently linked to a histidine residue through a N-P bond.</text>
</comment>
<dbReference type="InterPro" id="IPR025200">
    <property type="entry name" value="PPK_C_dom2"/>
</dbReference>
<gene>
    <name evidence="12" type="primary">ppk1</name>
    <name evidence="6" type="synonym">ppk</name>
    <name evidence="12" type="ORF">DI598_01065</name>
</gene>
<feature type="binding site" evidence="6">
    <location>
        <position position="406"/>
    </location>
    <ligand>
        <name>Mg(2+)</name>
        <dbReference type="ChEBI" id="CHEBI:18420"/>
    </ligand>
</feature>
<organism evidence="12 13">
    <name type="scientific">Pseudopedobacter saltans</name>
    <dbReference type="NCBI Taxonomy" id="151895"/>
    <lineage>
        <taxon>Bacteria</taxon>
        <taxon>Pseudomonadati</taxon>
        <taxon>Bacteroidota</taxon>
        <taxon>Sphingobacteriia</taxon>
        <taxon>Sphingobacteriales</taxon>
        <taxon>Sphingobacteriaceae</taxon>
        <taxon>Pseudopedobacter</taxon>
    </lineage>
</organism>
<dbReference type="AlphaFoldDB" id="A0A2W5H2I9"/>
<dbReference type="Gene3D" id="1.20.58.310">
    <property type="entry name" value="Polyphosphate kinase N-terminal domain"/>
    <property type="match status" value="1"/>
</dbReference>
<dbReference type="GO" id="GO:0008976">
    <property type="term" value="F:polyphosphate kinase activity"/>
    <property type="evidence" value="ECO:0007669"/>
    <property type="project" value="UniProtKB-UniRule"/>
</dbReference>
<dbReference type="InterPro" id="IPR041108">
    <property type="entry name" value="PP_kinase_C_1"/>
</dbReference>
<keyword evidence="1 6" id="KW-0597">Phosphoprotein</keyword>
<evidence type="ECO:0000256" key="2">
    <source>
        <dbReference type="ARBA" id="ARBA00022679"/>
    </source>
</evidence>
<evidence type="ECO:0000256" key="7">
    <source>
        <dbReference type="RuleBase" id="RU003800"/>
    </source>
</evidence>
<feature type="domain" description="Polyphosphate kinase C-terminal" evidence="11">
    <location>
        <begin position="333"/>
        <end position="494"/>
    </location>
</feature>
<dbReference type="InterPro" id="IPR003414">
    <property type="entry name" value="PP_kinase"/>
</dbReference>
<keyword evidence="4 6" id="KW-0418">Kinase</keyword>
<dbReference type="PANTHER" id="PTHR30218:SF0">
    <property type="entry name" value="POLYPHOSPHATE KINASE"/>
    <property type="match status" value="1"/>
</dbReference>
<reference evidence="12 13" key="1">
    <citation type="submission" date="2017-11" db="EMBL/GenBank/DDBJ databases">
        <title>Infants hospitalized years apart are colonized by the same room-sourced microbial strains.</title>
        <authorList>
            <person name="Brooks B."/>
            <person name="Olm M.R."/>
            <person name="Firek B.A."/>
            <person name="Baker R."/>
            <person name="Thomas B.C."/>
            <person name="Morowitz M.J."/>
            <person name="Banfield J.F."/>
        </authorList>
    </citation>
    <scope>NUCLEOTIDE SEQUENCE [LARGE SCALE GENOMIC DNA]</scope>
    <source>
        <strain evidence="12">S2_009_000_R2_76</strain>
    </source>
</reference>
<accession>A0A2W5H2I9</accession>
<dbReference type="HAMAP" id="MF_00347">
    <property type="entry name" value="Polyphosphate_kinase"/>
    <property type="match status" value="1"/>
</dbReference>
<feature type="binding site" evidence="6">
    <location>
        <position position="45"/>
    </location>
    <ligand>
        <name>ATP</name>
        <dbReference type="ChEBI" id="CHEBI:30616"/>
    </ligand>
</feature>
<dbReference type="InterPro" id="IPR036832">
    <property type="entry name" value="PPK_N_dom_sf"/>
</dbReference>
<comment type="similarity">
    <text evidence="6 7">Belongs to the polyphosphate kinase 1 (PPK1) family.</text>
</comment>
<dbReference type="NCBIfam" id="TIGR03705">
    <property type="entry name" value="poly_P_kin"/>
    <property type="match status" value="1"/>
</dbReference>
<feature type="domain" description="Polyphosphate kinase C-terminal" evidence="10">
    <location>
        <begin position="509"/>
        <end position="681"/>
    </location>
</feature>
<dbReference type="SUPFAM" id="SSF56024">
    <property type="entry name" value="Phospholipase D/nuclease"/>
    <property type="match status" value="2"/>
</dbReference>